<gene>
    <name evidence="9" type="ORF">FKR81_05375</name>
</gene>
<dbReference type="GO" id="GO:0004497">
    <property type="term" value="F:monooxygenase activity"/>
    <property type="evidence" value="ECO:0007669"/>
    <property type="project" value="UniProtKB-KW"/>
</dbReference>
<dbReference type="Gene3D" id="1.10.630.10">
    <property type="entry name" value="Cytochrome P450"/>
    <property type="match status" value="2"/>
</dbReference>
<dbReference type="InterPro" id="IPR036396">
    <property type="entry name" value="Cyt_P450_sf"/>
</dbReference>
<evidence type="ECO:0000256" key="2">
    <source>
        <dbReference type="ARBA" id="ARBA00022617"/>
    </source>
</evidence>
<dbReference type="GO" id="GO:0005506">
    <property type="term" value="F:iron ion binding"/>
    <property type="evidence" value="ECO:0007669"/>
    <property type="project" value="InterPro"/>
</dbReference>
<dbReference type="RefSeq" id="WP_146349805.1">
    <property type="nucleotide sequence ID" value="NZ_VOBR01000003.1"/>
</dbReference>
<dbReference type="Pfam" id="PF00067">
    <property type="entry name" value="p450"/>
    <property type="match status" value="2"/>
</dbReference>
<comment type="cofactor">
    <cofactor evidence="7">
        <name>heme</name>
        <dbReference type="ChEBI" id="CHEBI:30413"/>
    </cofactor>
</comment>
<evidence type="ECO:0000313" key="9">
    <source>
        <dbReference type="EMBL" id="TWP53394.1"/>
    </source>
</evidence>
<comment type="caution">
    <text evidence="9">The sequence shown here is derived from an EMBL/GenBank/DDBJ whole genome shotgun (WGS) entry which is preliminary data.</text>
</comment>
<dbReference type="InterPro" id="IPR050196">
    <property type="entry name" value="Cytochrome_P450_Monoox"/>
</dbReference>
<evidence type="ECO:0000256" key="3">
    <source>
        <dbReference type="ARBA" id="ARBA00022723"/>
    </source>
</evidence>
<evidence type="ECO:0000256" key="4">
    <source>
        <dbReference type="ARBA" id="ARBA00023002"/>
    </source>
</evidence>
<dbReference type="PANTHER" id="PTHR24291">
    <property type="entry name" value="CYTOCHROME P450 FAMILY 4"/>
    <property type="match status" value="1"/>
</dbReference>
<keyword evidence="5 7" id="KW-0408">Iron</keyword>
<dbReference type="InterPro" id="IPR001128">
    <property type="entry name" value="Cyt_P450"/>
</dbReference>
<dbReference type="Proteomes" id="UP000316639">
    <property type="component" value="Unassembled WGS sequence"/>
</dbReference>
<keyword evidence="2 7" id="KW-0349">Heme</keyword>
<protein>
    <submittedName>
        <fullName evidence="9">Cytochrome P450</fullName>
    </submittedName>
</protein>
<proteinExistence type="inferred from homology"/>
<dbReference type="PANTHER" id="PTHR24291:SF50">
    <property type="entry name" value="BIFUNCTIONAL ALBAFLAVENONE MONOOXYGENASE_TERPENE SYNTHASE"/>
    <property type="match status" value="1"/>
</dbReference>
<dbReference type="GO" id="GO:0020037">
    <property type="term" value="F:heme binding"/>
    <property type="evidence" value="ECO:0007669"/>
    <property type="project" value="InterPro"/>
</dbReference>
<evidence type="ECO:0000313" key="10">
    <source>
        <dbReference type="Proteomes" id="UP000316639"/>
    </source>
</evidence>
<dbReference type="PROSITE" id="PS00086">
    <property type="entry name" value="CYTOCHROME_P450"/>
    <property type="match status" value="1"/>
</dbReference>
<evidence type="ECO:0000256" key="7">
    <source>
        <dbReference type="PIRSR" id="PIRSR602401-1"/>
    </source>
</evidence>
<name>A0A563F201_9PSEU</name>
<dbReference type="GO" id="GO:0016705">
    <property type="term" value="F:oxidoreductase activity, acting on paired donors, with incorporation or reduction of molecular oxygen"/>
    <property type="evidence" value="ECO:0007669"/>
    <property type="project" value="InterPro"/>
</dbReference>
<dbReference type="AlphaFoldDB" id="A0A563F201"/>
<keyword evidence="6 8" id="KW-0503">Monooxygenase</keyword>
<dbReference type="PRINTS" id="PR00463">
    <property type="entry name" value="EP450I"/>
</dbReference>
<dbReference type="InterPro" id="IPR002401">
    <property type="entry name" value="Cyt_P450_E_grp-I"/>
</dbReference>
<evidence type="ECO:0000256" key="5">
    <source>
        <dbReference type="ARBA" id="ARBA00023004"/>
    </source>
</evidence>
<keyword evidence="10" id="KW-1185">Reference proteome</keyword>
<dbReference type="InterPro" id="IPR017972">
    <property type="entry name" value="Cyt_P450_CS"/>
</dbReference>
<dbReference type="EMBL" id="VOBR01000003">
    <property type="protein sequence ID" value="TWP53394.1"/>
    <property type="molecule type" value="Genomic_DNA"/>
</dbReference>
<evidence type="ECO:0000256" key="8">
    <source>
        <dbReference type="RuleBase" id="RU000461"/>
    </source>
</evidence>
<keyword evidence="3 7" id="KW-0479">Metal-binding</keyword>
<comment type="similarity">
    <text evidence="1 8">Belongs to the cytochrome P450 family.</text>
</comment>
<organism evidence="9 10">
    <name type="scientific">Lentzea tibetensis</name>
    <dbReference type="NCBI Taxonomy" id="2591470"/>
    <lineage>
        <taxon>Bacteria</taxon>
        <taxon>Bacillati</taxon>
        <taxon>Actinomycetota</taxon>
        <taxon>Actinomycetes</taxon>
        <taxon>Pseudonocardiales</taxon>
        <taxon>Pseudonocardiaceae</taxon>
        <taxon>Lentzea</taxon>
    </lineage>
</organism>
<accession>A0A563F201</accession>
<dbReference type="OrthoDB" id="5290182at2"/>
<reference evidence="9 10" key="1">
    <citation type="submission" date="2019-07" db="EMBL/GenBank/DDBJ databases">
        <title>Lentzea xizangensis sp. nov., isolated from Qinghai-Tibetan Plateau Soils.</title>
        <authorList>
            <person name="Huang J."/>
        </authorList>
    </citation>
    <scope>NUCLEOTIDE SEQUENCE [LARGE SCALE GENOMIC DNA]</scope>
    <source>
        <strain evidence="9 10">FXJ1.1311</strain>
    </source>
</reference>
<evidence type="ECO:0000256" key="6">
    <source>
        <dbReference type="ARBA" id="ARBA00023033"/>
    </source>
</evidence>
<keyword evidence="4 8" id="KW-0560">Oxidoreductase</keyword>
<sequence>MTAPGRLPLLGHVLRFGRNPIGFLQELRAHGDVVVVHLGPRRVHVVNSPELIRQVLVTGAHDFERGEVFAQARRVLGDGLATSDEPVHMRQRRVMQPAFHRDRVTACEEVMRSEVVAFASALVPGERIALDRALQRLTLTVTAKALFRTALGERAVAEVQRSLGPVLNSIARRALLPGYGRLPSPRFDQALHRLTSVVDDVVAAYRASGTDHGDLLSMLVSSPMSAGEVRTQVINILMAGTETTATTLSWAFYELGRYRGPFDVDHVLRETLRLHTPIWLLTRRATRPVQLGDTELPAGAEVLVSLPALHRDPVLFPDPMRFDPGRWAEAEPPQFLPFGAGGHKCIGEGFAWSEMTIAITEISARWQLELAPGHEVREVARAFLRPNALPVVPVQCDGGS</sequence>
<dbReference type="SUPFAM" id="SSF48264">
    <property type="entry name" value="Cytochrome P450"/>
    <property type="match status" value="1"/>
</dbReference>
<evidence type="ECO:0000256" key="1">
    <source>
        <dbReference type="ARBA" id="ARBA00010617"/>
    </source>
</evidence>
<dbReference type="PRINTS" id="PR00385">
    <property type="entry name" value="P450"/>
</dbReference>
<feature type="binding site" description="axial binding residue" evidence="7">
    <location>
        <position position="345"/>
    </location>
    <ligand>
        <name>heme</name>
        <dbReference type="ChEBI" id="CHEBI:30413"/>
    </ligand>
    <ligandPart>
        <name>Fe</name>
        <dbReference type="ChEBI" id="CHEBI:18248"/>
    </ligandPart>
</feature>